<reference evidence="1" key="1">
    <citation type="journal article" date="2015" name="Nature">
        <title>Complex archaea that bridge the gap between prokaryotes and eukaryotes.</title>
        <authorList>
            <person name="Spang A."/>
            <person name="Saw J.H."/>
            <person name="Jorgensen S.L."/>
            <person name="Zaremba-Niedzwiedzka K."/>
            <person name="Martijn J."/>
            <person name="Lind A.E."/>
            <person name="van Eijk R."/>
            <person name="Schleper C."/>
            <person name="Guy L."/>
            <person name="Ettema T.J."/>
        </authorList>
    </citation>
    <scope>NUCLEOTIDE SEQUENCE</scope>
</reference>
<dbReference type="InterPro" id="IPR056418">
    <property type="entry name" value="Phage_tail_terminator_p142"/>
</dbReference>
<dbReference type="AlphaFoldDB" id="A0A0F9QX05"/>
<comment type="caution">
    <text evidence="1">The sequence shown here is derived from an EMBL/GenBank/DDBJ whole genome shotgun (WGS) entry which is preliminary data.</text>
</comment>
<proteinExistence type="predicted"/>
<dbReference type="EMBL" id="LAZR01001300">
    <property type="protein sequence ID" value="KKN46989.1"/>
    <property type="molecule type" value="Genomic_DNA"/>
</dbReference>
<protein>
    <submittedName>
        <fullName evidence="1">Uncharacterized protein</fullName>
    </submittedName>
</protein>
<organism evidence="1">
    <name type="scientific">marine sediment metagenome</name>
    <dbReference type="NCBI Taxonomy" id="412755"/>
    <lineage>
        <taxon>unclassified sequences</taxon>
        <taxon>metagenomes</taxon>
        <taxon>ecological metagenomes</taxon>
    </lineage>
</organism>
<accession>A0A0F9QX05</accession>
<sequence length="151" mass="17059">MAEKSIRQLIIDDIEKTLKGIQESAGYNTSIQKVHLVKVVGMNLKEFPAIIIIPADEVNSEEPIERYDAVLNITLECWVKNRDEITVEVNQLLADVQKALLVDYTRDGKAMDTNLRGNSPFYNDTNQPYGGVDINIAIHYRTTYSDPYVLG</sequence>
<gene>
    <name evidence="1" type="ORF">LCGC14_0667290</name>
</gene>
<name>A0A0F9QX05_9ZZZZ</name>
<dbReference type="Pfam" id="PF23818">
    <property type="entry name" value="Phage_tail_terminator_7"/>
    <property type="match status" value="1"/>
</dbReference>
<evidence type="ECO:0000313" key="1">
    <source>
        <dbReference type="EMBL" id="KKN46989.1"/>
    </source>
</evidence>